<feature type="repeat" description="PPR" evidence="3">
    <location>
        <begin position="262"/>
        <end position="296"/>
    </location>
</feature>
<feature type="repeat" description="PPR" evidence="3">
    <location>
        <begin position="474"/>
        <end position="508"/>
    </location>
</feature>
<comment type="caution">
    <text evidence="4">The sequence shown here is derived from an EMBL/GenBank/DDBJ whole genome shotgun (WGS) entry which is preliminary data.</text>
</comment>
<evidence type="ECO:0000256" key="2">
    <source>
        <dbReference type="ARBA" id="ARBA00022737"/>
    </source>
</evidence>
<dbReference type="InterPro" id="IPR011990">
    <property type="entry name" value="TPR-like_helical_dom_sf"/>
</dbReference>
<evidence type="ECO:0008006" key="6">
    <source>
        <dbReference type="Google" id="ProtNLM"/>
    </source>
</evidence>
<proteinExistence type="inferred from homology"/>
<feature type="repeat" description="PPR" evidence="3">
    <location>
        <begin position="332"/>
        <end position="366"/>
    </location>
</feature>
<dbReference type="AlphaFoldDB" id="A0AAD8KLA2"/>
<organism evidence="4 5">
    <name type="scientific">Tagetes erecta</name>
    <name type="common">African marigold</name>
    <dbReference type="NCBI Taxonomy" id="13708"/>
    <lineage>
        <taxon>Eukaryota</taxon>
        <taxon>Viridiplantae</taxon>
        <taxon>Streptophyta</taxon>
        <taxon>Embryophyta</taxon>
        <taxon>Tracheophyta</taxon>
        <taxon>Spermatophyta</taxon>
        <taxon>Magnoliopsida</taxon>
        <taxon>eudicotyledons</taxon>
        <taxon>Gunneridae</taxon>
        <taxon>Pentapetalae</taxon>
        <taxon>asterids</taxon>
        <taxon>campanulids</taxon>
        <taxon>Asterales</taxon>
        <taxon>Asteraceae</taxon>
        <taxon>Asteroideae</taxon>
        <taxon>Heliantheae alliance</taxon>
        <taxon>Tageteae</taxon>
        <taxon>Tagetes</taxon>
    </lineage>
</organism>
<feature type="repeat" description="PPR" evidence="3">
    <location>
        <begin position="439"/>
        <end position="473"/>
    </location>
</feature>
<dbReference type="PANTHER" id="PTHR46128">
    <property type="entry name" value="MITOCHONDRIAL GROUP I INTRON SPLICING FACTOR CCM1"/>
    <property type="match status" value="1"/>
</dbReference>
<dbReference type="Proteomes" id="UP001229421">
    <property type="component" value="Unassembled WGS sequence"/>
</dbReference>
<reference evidence="4" key="1">
    <citation type="journal article" date="2023" name="bioRxiv">
        <title>Improved chromosome-level genome assembly for marigold (Tagetes erecta).</title>
        <authorList>
            <person name="Jiang F."/>
            <person name="Yuan L."/>
            <person name="Wang S."/>
            <person name="Wang H."/>
            <person name="Xu D."/>
            <person name="Wang A."/>
            <person name="Fan W."/>
        </authorList>
    </citation>
    <scope>NUCLEOTIDE SEQUENCE</scope>
    <source>
        <strain evidence="4">WSJ</strain>
        <tissue evidence="4">Leaf</tissue>
    </source>
</reference>
<dbReference type="PANTHER" id="PTHR46128:SF82">
    <property type="entry name" value="PENTACOTRIPEPTIDE-REPEAT REGION OF PRORP DOMAIN-CONTAINING PROTEIN"/>
    <property type="match status" value="1"/>
</dbReference>
<keyword evidence="5" id="KW-1185">Reference proteome</keyword>
<gene>
    <name evidence="4" type="ORF">QVD17_25511</name>
</gene>
<dbReference type="Gene3D" id="1.25.40.10">
    <property type="entry name" value="Tetratricopeptide repeat domain"/>
    <property type="match status" value="5"/>
</dbReference>
<dbReference type="InterPro" id="IPR050872">
    <property type="entry name" value="PPR_P_subfamily"/>
</dbReference>
<dbReference type="Pfam" id="PF01535">
    <property type="entry name" value="PPR"/>
    <property type="match status" value="3"/>
</dbReference>
<dbReference type="EMBL" id="JAUHHV010000006">
    <property type="protein sequence ID" value="KAK1422412.1"/>
    <property type="molecule type" value="Genomic_DNA"/>
</dbReference>
<feature type="repeat" description="PPR" evidence="3">
    <location>
        <begin position="544"/>
        <end position="578"/>
    </location>
</feature>
<feature type="repeat" description="PPR" evidence="3">
    <location>
        <begin position="615"/>
        <end position="649"/>
    </location>
</feature>
<dbReference type="SUPFAM" id="SSF48452">
    <property type="entry name" value="TPR-like"/>
    <property type="match status" value="1"/>
</dbReference>
<evidence type="ECO:0000313" key="5">
    <source>
        <dbReference type="Proteomes" id="UP001229421"/>
    </source>
</evidence>
<dbReference type="NCBIfam" id="TIGR00756">
    <property type="entry name" value="PPR"/>
    <property type="match status" value="10"/>
</dbReference>
<dbReference type="Pfam" id="PF12854">
    <property type="entry name" value="PPR_1"/>
    <property type="match status" value="1"/>
</dbReference>
<sequence>MRASNLIPPKPIKKPQLYTKSRLGFSNSYSSNTPNQNNQQITTQITSILHHDDWKQRIKSVQNLHQQLNPNVIESILVQSLVQDQDFDVKRLHHFFNWSTSRIGDGTSQNLKSFLILAMCFCNSNQLFKASGVLDKMIEMGKPVLEVVDAVKGVGLSSLGFSQLVYGYKSKNMLDEAVFLVLSYNKDGVFINSKCLNALMSDLLKSNKMDLFWKVYERLGEVGFTFDVFTYSNVIKGYCRSGKMEEAKRVFSEMEEKNCSPNLVIYNLLLGGLCRCGLVNEALDYKKIMTEKGLIPDEYTYAIIIEGLCRAKRLSDAKLVLDDMNNAGLIPKFDTYGFLIDGFMREGKIEEALSAKDEMVAKNYEPQSTLWCINNLMKDLLKRDNMKHFWNVYEKMLVEKLRPDGFTYTNVIGGYVRAGKLDEAKKLFYEMRKKGYNPNLVTYNVLISGLCKMGLIDEAFELKRSMVKKGLRPDIYTYTNLIEGLCKVKKSQDAKLLLKSMSYAGLSPDNITYTALIDGFLKQGEVDEAFELKNEMVAKGIEINLVTFNCIIDGLCKLGECDKAIKVLEEMKEEARVLPDVFCYNSLVIGLCKARRMGEARGFFTEMVENGVKPNAFTYGALISVYNDIAEVKIANVYFNEMIGLGIVPDQVVKKETRMKHS</sequence>
<evidence type="ECO:0000256" key="3">
    <source>
        <dbReference type="PROSITE-ProRule" id="PRU00708"/>
    </source>
</evidence>
<protein>
    <recommendedName>
        <fullName evidence="6">Pentatricopeptide repeat-containing protein</fullName>
    </recommendedName>
</protein>
<feature type="repeat" description="PPR" evidence="3">
    <location>
        <begin position="404"/>
        <end position="438"/>
    </location>
</feature>
<keyword evidence="2" id="KW-0677">Repeat</keyword>
<feature type="repeat" description="PPR" evidence="3">
    <location>
        <begin position="509"/>
        <end position="543"/>
    </location>
</feature>
<dbReference type="Pfam" id="PF13041">
    <property type="entry name" value="PPR_2"/>
    <property type="match status" value="4"/>
</dbReference>
<evidence type="ECO:0000313" key="4">
    <source>
        <dbReference type="EMBL" id="KAK1422412.1"/>
    </source>
</evidence>
<evidence type="ECO:0000256" key="1">
    <source>
        <dbReference type="ARBA" id="ARBA00007626"/>
    </source>
</evidence>
<name>A0AAD8KLA2_TARER</name>
<dbReference type="InterPro" id="IPR002885">
    <property type="entry name" value="PPR_rpt"/>
</dbReference>
<accession>A0AAD8KLA2</accession>
<feature type="repeat" description="PPR" evidence="3">
    <location>
        <begin position="580"/>
        <end position="614"/>
    </location>
</feature>
<comment type="similarity">
    <text evidence="1">Belongs to the PPR family. P subfamily.</text>
</comment>
<feature type="repeat" description="PPR" evidence="3">
    <location>
        <begin position="227"/>
        <end position="261"/>
    </location>
</feature>
<feature type="repeat" description="PPR" evidence="3">
    <location>
        <begin position="297"/>
        <end position="331"/>
    </location>
</feature>
<dbReference type="PROSITE" id="PS51375">
    <property type="entry name" value="PPR"/>
    <property type="match status" value="11"/>
</dbReference>